<dbReference type="EMBL" id="GL732535">
    <property type="protein sequence ID" value="EFX83914.1"/>
    <property type="molecule type" value="Genomic_DNA"/>
</dbReference>
<dbReference type="STRING" id="6669.E9G852"/>
<organism evidence="2 3">
    <name type="scientific">Daphnia pulex</name>
    <name type="common">Water flea</name>
    <dbReference type="NCBI Taxonomy" id="6669"/>
    <lineage>
        <taxon>Eukaryota</taxon>
        <taxon>Metazoa</taxon>
        <taxon>Ecdysozoa</taxon>
        <taxon>Arthropoda</taxon>
        <taxon>Crustacea</taxon>
        <taxon>Branchiopoda</taxon>
        <taxon>Diplostraca</taxon>
        <taxon>Cladocera</taxon>
        <taxon>Anomopoda</taxon>
        <taxon>Daphniidae</taxon>
        <taxon>Daphnia</taxon>
    </lineage>
</organism>
<keyword evidence="3" id="KW-1185">Reference proteome</keyword>
<name>E9G852_DAPPU</name>
<proteinExistence type="predicted"/>
<keyword evidence="1" id="KW-1133">Transmembrane helix</keyword>
<protein>
    <submittedName>
        <fullName evidence="2">Uncharacterized protein</fullName>
    </submittedName>
</protein>
<dbReference type="PANTHER" id="PTHR23263">
    <property type="entry name" value="SMALL PROLINE-RICH PROTEIN"/>
    <property type="match status" value="1"/>
</dbReference>
<evidence type="ECO:0000313" key="3">
    <source>
        <dbReference type="Proteomes" id="UP000000305"/>
    </source>
</evidence>
<evidence type="ECO:0000313" key="2">
    <source>
        <dbReference type="EMBL" id="EFX83914.1"/>
    </source>
</evidence>
<sequence>MEYLFIHRRNESNDSNVNWYTVNPSPSNVKMQKERPVCMSLTLEGHGDHYVKRAMQCRPIPQQRQNAEGKASLHVFLIEGHGDLYVKRVMQWCRVNYGVVLMSGVVSLMAASTTGVLMSPGYGGCQATAAKVYYTTLPSYYTTTSIYVKPTYYTEAPNYYTEATKYYSAPRNITKALEYYITTYAAPAYYTDDKYYSVPRYCAKAQVYYTTKAVEYYTEAPKYYNATYTAPA</sequence>
<dbReference type="KEGG" id="dpx:DAPPUDRAFT_239025"/>
<feature type="transmembrane region" description="Helical" evidence="1">
    <location>
        <begin position="97"/>
        <end position="118"/>
    </location>
</feature>
<dbReference type="Proteomes" id="UP000000305">
    <property type="component" value="Unassembled WGS sequence"/>
</dbReference>
<dbReference type="HOGENOM" id="CLU_1050750_0_0_1"/>
<dbReference type="InParanoid" id="E9G852"/>
<dbReference type="PhylomeDB" id="E9G852"/>
<keyword evidence="1" id="KW-0812">Transmembrane</keyword>
<reference evidence="2 3" key="1">
    <citation type="journal article" date="2011" name="Science">
        <title>The ecoresponsive genome of Daphnia pulex.</title>
        <authorList>
            <person name="Colbourne J.K."/>
            <person name="Pfrender M.E."/>
            <person name="Gilbert D."/>
            <person name="Thomas W.K."/>
            <person name="Tucker A."/>
            <person name="Oakley T.H."/>
            <person name="Tokishita S."/>
            <person name="Aerts A."/>
            <person name="Arnold G.J."/>
            <person name="Basu M.K."/>
            <person name="Bauer D.J."/>
            <person name="Caceres C.E."/>
            <person name="Carmel L."/>
            <person name="Casola C."/>
            <person name="Choi J.H."/>
            <person name="Detter J.C."/>
            <person name="Dong Q."/>
            <person name="Dusheyko S."/>
            <person name="Eads B.D."/>
            <person name="Frohlich T."/>
            <person name="Geiler-Samerotte K.A."/>
            <person name="Gerlach D."/>
            <person name="Hatcher P."/>
            <person name="Jogdeo S."/>
            <person name="Krijgsveld J."/>
            <person name="Kriventseva E.V."/>
            <person name="Kultz D."/>
            <person name="Laforsch C."/>
            <person name="Lindquist E."/>
            <person name="Lopez J."/>
            <person name="Manak J.R."/>
            <person name="Muller J."/>
            <person name="Pangilinan J."/>
            <person name="Patwardhan R.P."/>
            <person name="Pitluck S."/>
            <person name="Pritham E.J."/>
            <person name="Rechtsteiner A."/>
            <person name="Rho M."/>
            <person name="Rogozin I.B."/>
            <person name="Sakarya O."/>
            <person name="Salamov A."/>
            <person name="Schaack S."/>
            <person name="Shapiro H."/>
            <person name="Shiga Y."/>
            <person name="Skalitzky C."/>
            <person name="Smith Z."/>
            <person name="Souvorov A."/>
            <person name="Sung W."/>
            <person name="Tang Z."/>
            <person name="Tsuchiya D."/>
            <person name="Tu H."/>
            <person name="Vos H."/>
            <person name="Wang M."/>
            <person name="Wolf Y.I."/>
            <person name="Yamagata H."/>
            <person name="Yamada T."/>
            <person name="Ye Y."/>
            <person name="Shaw J.R."/>
            <person name="Andrews J."/>
            <person name="Crease T.J."/>
            <person name="Tang H."/>
            <person name="Lucas S.M."/>
            <person name="Robertson H.M."/>
            <person name="Bork P."/>
            <person name="Koonin E.V."/>
            <person name="Zdobnov E.M."/>
            <person name="Grigoriev I.V."/>
            <person name="Lynch M."/>
            <person name="Boore J.L."/>
        </authorList>
    </citation>
    <scope>NUCLEOTIDE SEQUENCE [LARGE SCALE GENOMIC DNA]</scope>
</reference>
<evidence type="ECO:0000256" key="1">
    <source>
        <dbReference type="SAM" id="Phobius"/>
    </source>
</evidence>
<dbReference type="AlphaFoldDB" id="E9G852"/>
<keyword evidence="1" id="KW-0472">Membrane</keyword>
<accession>E9G852</accession>
<gene>
    <name evidence="2" type="ORF">DAPPUDRAFT_239025</name>
</gene>
<dbReference type="PANTHER" id="PTHR23263:SF124">
    <property type="entry name" value="SMALL PROLINE-RICH PROTEIN 3"/>
    <property type="match status" value="1"/>
</dbReference>